<name>A0AAW2RL98_9LAMI</name>
<reference evidence="1" key="1">
    <citation type="submission" date="2020-06" db="EMBL/GenBank/DDBJ databases">
        <authorList>
            <person name="Li T."/>
            <person name="Hu X."/>
            <person name="Zhang T."/>
            <person name="Song X."/>
            <person name="Zhang H."/>
            <person name="Dai N."/>
            <person name="Sheng W."/>
            <person name="Hou X."/>
            <person name="Wei L."/>
        </authorList>
    </citation>
    <scope>NUCLEOTIDE SEQUENCE</scope>
    <source>
        <strain evidence="1">G01</strain>
        <tissue evidence="1">Leaf</tissue>
    </source>
</reference>
<comment type="caution">
    <text evidence="1">The sequence shown here is derived from an EMBL/GenBank/DDBJ whole genome shotgun (WGS) entry which is preliminary data.</text>
</comment>
<dbReference type="AlphaFoldDB" id="A0AAW2RL98"/>
<proteinExistence type="predicted"/>
<sequence>MAYRAEDIIESHVSHQISSQGDCCGVKEGLKQLISAMRRAATSQKSRERYMEIELQNVEEKEDDLQKVMEQIDSV</sequence>
<evidence type="ECO:0000313" key="1">
    <source>
        <dbReference type="EMBL" id="KAL0380191.1"/>
    </source>
</evidence>
<organism evidence="1">
    <name type="scientific">Sesamum angustifolium</name>
    <dbReference type="NCBI Taxonomy" id="2727405"/>
    <lineage>
        <taxon>Eukaryota</taxon>
        <taxon>Viridiplantae</taxon>
        <taxon>Streptophyta</taxon>
        <taxon>Embryophyta</taxon>
        <taxon>Tracheophyta</taxon>
        <taxon>Spermatophyta</taxon>
        <taxon>Magnoliopsida</taxon>
        <taxon>eudicotyledons</taxon>
        <taxon>Gunneridae</taxon>
        <taxon>Pentapetalae</taxon>
        <taxon>asterids</taxon>
        <taxon>lamiids</taxon>
        <taxon>Lamiales</taxon>
        <taxon>Pedaliaceae</taxon>
        <taxon>Sesamum</taxon>
    </lineage>
</organism>
<reference evidence="1" key="2">
    <citation type="journal article" date="2024" name="Plant">
        <title>Genomic evolution and insights into agronomic trait innovations of Sesamum species.</title>
        <authorList>
            <person name="Miao H."/>
            <person name="Wang L."/>
            <person name="Qu L."/>
            <person name="Liu H."/>
            <person name="Sun Y."/>
            <person name="Le M."/>
            <person name="Wang Q."/>
            <person name="Wei S."/>
            <person name="Zheng Y."/>
            <person name="Lin W."/>
            <person name="Duan Y."/>
            <person name="Cao H."/>
            <person name="Xiong S."/>
            <person name="Wang X."/>
            <person name="Wei L."/>
            <person name="Li C."/>
            <person name="Ma Q."/>
            <person name="Ju M."/>
            <person name="Zhao R."/>
            <person name="Li G."/>
            <person name="Mu C."/>
            <person name="Tian Q."/>
            <person name="Mei H."/>
            <person name="Zhang T."/>
            <person name="Gao T."/>
            <person name="Zhang H."/>
        </authorList>
    </citation>
    <scope>NUCLEOTIDE SEQUENCE</scope>
    <source>
        <strain evidence="1">G01</strain>
    </source>
</reference>
<accession>A0AAW2RL98</accession>
<dbReference type="EMBL" id="JACGWK010000001">
    <property type="protein sequence ID" value="KAL0380191.1"/>
    <property type="molecule type" value="Genomic_DNA"/>
</dbReference>
<gene>
    <name evidence="1" type="ORF">Sangu_0083400</name>
</gene>
<protein>
    <submittedName>
        <fullName evidence="1">Uncharacterized protein</fullName>
    </submittedName>
</protein>